<dbReference type="Proteomes" id="UP000265080">
    <property type="component" value="Chromosome 11"/>
</dbReference>
<organism evidence="5 6">
    <name type="scientific">Amphiprion percula</name>
    <name type="common">Orange clownfish</name>
    <name type="synonym">Lutjanus percula</name>
    <dbReference type="NCBI Taxonomy" id="161767"/>
    <lineage>
        <taxon>Eukaryota</taxon>
        <taxon>Metazoa</taxon>
        <taxon>Chordata</taxon>
        <taxon>Craniata</taxon>
        <taxon>Vertebrata</taxon>
        <taxon>Euteleostomi</taxon>
        <taxon>Actinopterygii</taxon>
        <taxon>Neopterygii</taxon>
        <taxon>Teleostei</taxon>
        <taxon>Neoteleostei</taxon>
        <taxon>Acanthomorphata</taxon>
        <taxon>Ovalentaria</taxon>
        <taxon>Pomacentridae</taxon>
        <taxon>Amphiprion</taxon>
    </lineage>
</organism>
<dbReference type="PANTHER" id="PTHR12974">
    <property type="entry name" value="PRION-LIKE- Q/N-RICH -DOMAIN-BEARING PROTEIN PROTEIN 44"/>
    <property type="match status" value="1"/>
</dbReference>
<proteinExistence type="inferred from homology"/>
<protein>
    <recommendedName>
        <fullName evidence="2">polynucleotide adenylyltransferase</fullName>
        <ecNumber evidence="2">2.7.7.19</ecNumber>
    </recommendedName>
</protein>
<reference evidence="5 6" key="1">
    <citation type="submission" date="2018-03" db="EMBL/GenBank/DDBJ databases">
        <title>Finding Nemo's genes: A chromosome-scale reference assembly of the genome of the orange clownfish Amphiprion percula.</title>
        <authorList>
            <person name="Lehmann R."/>
        </authorList>
    </citation>
    <scope>NUCLEOTIDE SEQUENCE</scope>
</reference>
<dbReference type="SMART" id="SM01153">
    <property type="entry name" value="DUF1693"/>
    <property type="match status" value="1"/>
</dbReference>
<accession>A0A3P8S917</accession>
<dbReference type="OMA" id="MAYHIRI"/>
<dbReference type="EC" id="2.7.7.19" evidence="2"/>
<evidence type="ECO:0000313" key="6">
    <source>
        <dbReference type="Proteomes" id="UP000265080"/>
    </source>
</evidence>
<dbReference type="Pfam" id="PF07984">
    <property type="entry name" value="NTP_transf_7"/>
    <property type="match status" value="1"/>
</dbReference>
<evidence type="ECO:0000256" key="4">
    <source>
        <dbReference type="ARBA" id="ARBA00047933"/>
    </source>
</evidence>
<dbReference type="GO" id="GO:0003723">
    <property type="term" value="F:RNA binding"/>
    <property type="evidence" value="ECO:0007669"/>
    <property type="project" value="TreeGrafter"/>
</dbReference>
<name>A0A3P8S917_AMPPE</name>
<evidence type="ECO:0000313" key="5">
    <source>
        <dbReference type="Ensembl" id="ENSAPEP00000008766.1"/>
    </source>
</evidence>
<dbReference type="Ensembl" id="ENSAPET00000009013.1">
    <property type="protein sequence ID" value="ENSAPEP00000008766.1"/>
    <property type="gene ID" value="ENSAPEG00000006322.1"/>
</dbReference>
<evidence type="ECO:0000256" key="1">
    <source>
        <dbReference type="ARBA" id="ARBA00007631"/>
    </source>
</evidence>
<keyword evidence="3" id="KW-0808">Transferase</keyword>
<evidence type="ECO:0000256" key="2">
    <source>
        <dbReference type="ARBA" id="ARBA00012388"/>
    </source>
</evidence>
<dbReference type="PANTHER" id="PTHR12974:SF47">
    <property type="entry name" value="POLYNUCLEOTIDE ADENYLYLTRANSFERASE"/>
    <property type="match status" value="1"/>
</dbReference>
<dbReference type="GO" id="GO:0048255">
    <property type="term" value="P:mRNA stabilization"/>
    <property type="evidence" value="ECO:0007669"/>
    <property type="project" value="TreeGrafter"/>
</dbReference>
<comment type="similarity">
    <text evidence="1">Belongs to the TENT family.</text>
</comment>
<dbReference type="AlphaFoldDB" id="A0A3P8S917"/>
<sequence length="371" mass="42698">KNYREDIKCRFVLNWEQVQRLDAILTGSIPIHGRWSFPTLEVKPRDIVKVVRSRMEEKRIHVREVRLNGSAASYVLHEDSGLGWKDLDLIFCAELKGEMEFQIVKDIVLDSLLDFLPEGVNKEKITPVTLKEAYVQKMVKVCNDSDRWSLISLSNTAFEFSVDSFQIRLDSLLLFYECSEHPMAATFHPTILGESVYGDFPTEIRGGGLLKYCHLLVRGFRAASDGEMKLLQRYMCSRFFIDFPDVGEQRRKLESYLQNHFVGLEDRKYDYLATLYDVVQESTVCLMGHERRQTLSLISSLALRVLAEQNAIPNAANVTCFYQPAPYVSDSNFSNYYVAQVQPVYSCPPSPPQQYLNLSQHPMYATWLPCN</sequence>
<dbReference type="GeneTree" id="ENSGT00940000157191"/>
<reference evidence="5" key="3">
    <citation type="submission" date="2025-09" db="UniProtKB">
        <authorList>
            <consortium name="Ensembl"/>
        </authorList>
    </citation>
    <scope>IDENTIFICATION</scope>
</reference>
<keyword evidence="6" id="KW-1185">Reference proteome</keyword>
<dbReference type="InterPro" id="IPR012937">
    <property type="entry name" value="TET5"/>
</dbReference>
<reference evidence="5" key="2">
    <citation type="submission" date="2025-08" db="UniProtKB">
        <authorList>
            <consortium name="Ensembl"/>
        </authorList>
    </citation>
    <scope>IDENTIFICATION</scope>
</reference>
<evidence type="ECO:0000256" key="3">
    <source>
        <dbReference type="ARBA" id="ARBA00022679"/>
    </source>
</evidence>
<comment type="catalytic activity">
    <reaction evidence="4">
        <text>RNA(n) + ATP = RNA(n)-3'-adenine ribonucleotide + diphosphate</text>
        <dbReference type="Rhea" id="RHEA:11332"/>
        <dbReference type="Rhea" id="RHEA-COMP:14527"/>
        <dbReference type="Rhea" id="RHEA-COMP:17347"/>
        <dbReference type="ChEBI" id="CHEBI:30616"/>
        <dbReference type="ChEBI" id="CHEBI:33019"/>
        <dbReference type="ChEBI" id="CHEBI:140395"/>
        <dbReference type="ChEBI" id="CHEBI:173115"/>
        <dbReference type="EC" id="2.7.7.19"/>
    </reaction>
    <physiologicalReaction direction="left-to-right" evidence="4">
        <dbReference type="Rhea" id="RHEA:11333"/>
    </physiologicalReaction>
</comment>
<dbReference type="GO" id="GO:1990817">
    <property type="term" value="F:poly(A) RNA polymerase activity"/>
    <property type="evidence" value="ECO:0007669"/>
    <property type="project" value="UniProtKB-EC"/>
</dbReference>